<protein>
    <submittedName>
        <fullName evidence="2">Uncharacterized protein</fullName>
    </submittedName>
</protein>
<feature type="region of interest" description="Disordered" evidence="1">
    <location>
        <begin position="161"/>
        <end position="192"/>
    </location>
</feature>
<keyword evidence="3" id="KW-1185">Reference proteome</keyword>
<dbReference type="EMBL" id="JARYMX010000005">
    <property type="protein sequence ID" value="KAJ9546966.1"/>
    <property type="molecule type" value="Genomic_DNA"/>
</dbReference>
<evidence type="ECO:0000313" key="2">
    <source>
        <dbReference type="EMBL" id="KAJ9546966.1"/>
    </source>
</evidence>
<dbReference type="Proteomes" id="UP001172457">
    <property type="component" value="Chromosome 5"/>
</dbReference>
<proteinExistence type="predicted"/>
<feature type="compositionally biased region" description="Basic residues" evidence="1">
    <location>
        <begin position="182"/>
        <end position="192"/>
    </location>
</feature>
<dbReference type="AlphaFoldDB" id="A0AA38WFZ4"/>
<comment type="caution">
    <text evidence="2">The sequence shown here is derived from an EMBL/GenBank/DDBJ whole genome shotgun (WGS) entry which is preliminary data.</text>
</comment>
<organism evidence="2 3">
    <name type="scientific">Centaurea solstitialis</name>
    <name type="common">yellow star-thistle</name>
    <dbReference type="NCBI Taxonomy" id="347529"/>
    <lineage>
        <taxon>Eukaryota</taxon>
        <taxon>Viridiplantae</taxon>
        <taxon>Streptophyta</taxon>
        <taxon>Embryophyta</taxon>
        <taxon>Tracheophyta</taxon>
        <taxon>Spermatophyta</taxon>
        <taxon>Magnoliopsida</taxon>
        <taxon>eudicotyledons</taxon>
        <taxon>Gunneridae</taxon>
        <taxon>Pentapetalae</taxon>
        <taxon>asterids</taxon>
        <taxon>campanulids</taxon>
        <taxon>Asterales</taxon>
        <taxon>Asteraceae</taxon>
        <taxon>Carduoideae</taxon>
        <taxon>Cardueae</taxon>
        <taxon>Centaureinae</taxon>
        <taxon>Centaurea</taxon>
    </lineage>
</organism>
<name>A0AA38WFZ4_9ASTR</name>
<sequence>MKSDLDSLEKVNLSFQSPPHRKEIYAPRLLDLFQKLCGAKFLILDNCIIKVLSACRDLLDERCPFYNLKSLKIDKQKNRSTVPTRVKNYFLESSPSVTFIMDLPQVPVPHERARKEVDKDIMAKKGLSSCTEQLLPIKVNNQLLKSSPSAAFNMDLPQVPHKRSRLQADDATMANTLEKEKTTKKRRRRWRQ</sequence>
<gene>
    <name evidence="2" type="ORF">OSB04_019509</name>
</gene>
<evidence type="ECO:0000256" key="1">
    <source>
        <dbReference type="SAM" id="MobiDB-lite"/>
    </source>
</evidence>
<reference evidence="2" key="1">
    <citation type="submission" date="2023-03" db="EMBL/GenBank/DDBJ databases">
        <title>Chromosome-scale reference genome and RAD-based genetic map of yellow starthistle (Centaurea solstitialis) reveal putative structural variation and QTLs associated with invader traits.</title>
        <authorList>
            <person name="Reatini B."/>
            <person name="Cang F.A."/>
            <person name="Jiang Q."/>
            <person name="Mckibben M.T.W."/>
            <person name="Barker M.S."/>
            <person name="Rieseberg L.H."/>
            <person name="Dlugosch K.M."/>
        </authorList>
    </citation>
    <scope>NUCLEOTIDE SEQUENCE</scope>
    <source>
        <strain evidence="2">CAN-66</strain>
        <tissue evidence="2">Leaf</tissue>
    </source>
</reference>
<accession>A0AA38WFZ4</accession>
<evidence type="ECO:0000313" key="3">
    <source>
        <dbReference type="Proteomes" id="UP001172457"/>
    </source>
</evidence>